<comment type="caution">
    <text evidence="2">The sequence shown here is derived from an EMBL/GenBank/DDBJ whole genome shotgun (WGS) entry which is preliminary data.</text>
</comment>
<dbReference type="AlphaFoldDB" id="A0A9P5UAX0"/>
<organism evidence="2 3">
    <name type="scientific">Rhodocollybia butyracea</name>
    <dbReference type="NCBI Taxonomy" id="206335"/>
    <lineage>
        <taxon>Eukaryota</taxon>
        <taxon>Fungi</taxon>
        <taxon>Dikarya</taxon>
        <taxon>Basidiomycota</taxon>
        <taxon>Agaricomycotina</taxon>
        <taxon>Agaricomycetes</taxon>
        <taxon>Agaricomycetidae</taxon>
        <taxon>Agaricales</taxon>
        <taxon>Marasmiineae</taxon>
        <taxon>Omphalotaceae</taxon>
        <taxon>Rhodocollybia</taxon>
    </lineage>
</organism>
<name>A0A9P5UAX0_9AGAR</name>
<reference evidence="2" key="1">
    <citation type="submission" date="2020-11" db="EMBL/GenBank/DDBJ databases">
        <authorList>
            <consortium name="DOE Joint Genome Institute"/>
            <person name="Ahrendt S."/>
            <person name="Riley R."/>
            <person name="Andreopoulos W."/>
            <person name="Labutti K."/>
            <person name="Pangilinan J."/>
            <person name="Ruiz-Duenas F.J."/>
            <person name="Barrasa J.M."/>
            <person name="Sanchez-Garcia M."/>
            <person name="Camarero S."/>
            <person name="Miyauchi S."/>
            <person name="Serrano A."/>
            <person name="Linde D."/>
            <person name="Babiker R."/>
            <person name="Drula E."/>
            <person name="Ayuso-Fernandez I."/>
            <person name="Pacheco R."/>
            <person name="Padilla G."/>
            <person name="Ferreira P."/>
            <person name="Barriuso J."/>
            <person name="Kellner H."/>
            <person name="Castanera R."/>
            <person name="Alfaro M."/>
            <person name="Ramirez L."/>
            <person name="Pisabarro A.G."/>
            <person name="Kuo A."/>
            <person name="Tritt A."/>
            <person name="Lipzen A."/>
            <person name="He G."/>
            <person name="Yan M."/>
            <person name="Ng V."/>
            <person name="Cullen D."/>
            <person name="Martin F."/>
            <person name="Rosso M.-N."/>
            <person name="Henrissat B."/>
            <person name="Hibbett D."/>
            <person name="Martinez A.T."/>
            <person name="Grigoriev I.V."/>
        </authorList>
    </citation>
    <scope>NUCLEOTIDE SEQUENCE</scope>
    <source>
        <strain evidence="2">AH 40177</strain>
    </source>
</reference>
<evidence type="ECO:0000313" key="3">
    <source>
        <dbReference type="Proteomes" id="UP000772434"/>
    </source>
</evidence>
<feature type="compositionally biased region" description="Basic residues" evidence="1">
    <location>
        <begin position="417"/>
        <end position="426"/>
    </location>
</feature>
<feature type="region of interest" description="Disordered" evidence="1">
    <location>
        <begin position="318"/>
        <end position="343"/>
    </location>
</feature>
<accession>A0A9P5UAX0</accession>
<protein>
    <submittedName>
        <fullName evidence="2">Uncharacterized protein</fullName>
    </submittedName>
</protein>
<dbReference type="OrthoDB" id="2943792at2759"/>
<dbReference type="Proteomes" id="UP000772434">
    <property type="component" value="Unassembled WGS sequence"/>
</dbReference>
<evidence type="ECO:0000256" key="1">
    <source>
        <dbReference type="SAM" id="MobiDB-lite"/>
    </source>
</evidence>
<keyword evidence="3" id="KW-1185">Reference proteome</keyword>
<feature type="region of interest" description="Disordered" evidence="1">
    <location>
        <begin position="394"/>
        <end position="432"/>
    </location>
</feature>
<proteinExistence type="predicted"/>
<dbReference type="EMBL" id="JADNRY010000024">
    <property type="protein sequence ID" value="KAF9072481.1"/>
    <property type="molecule type" value="Genomic_DNA"/>
</dbReference>
<feature type="compositionally biased region" description="Low complexity" evidence="1">
    <location>
        <begin position="319"/>
        <end position="337"/>
    </location>
</feature>
<feature type="compositionally biased region" description="Basic and acidic residues" evidence="1">
    <location>
        <begin position="402"/>
        <end position="413"/>
    </location>
</feature>
<gene>
    <name evidence="2" type="ORF">BDP27DRAFT_1361046</name>
</gene>
<evidence type="ECO:0000313" key="2">
    <source>
        <dbReference type="EMBL" id="KAF9072481.1"/>
    </source>
</evidence>
<sequence>MPAWGENQAFGIDVQDSVRQVRAKRVRNGDVLETTMRFRTSADSVTRVRAENASRIRIAVTGPKPWEEEEDGFEATAFARSHYNLNTSITITNDDVNFALNPLDRRPVVRFVSVGPISEEELSLMPGEAPSVEYASEAKAESRPVSALVPSAEFVTAVLDAPLTPLISARPGAPLRIITNPLLLQHSGDVDSEVDSPLNSPPITSFHPHQFGGRSSLPLRRLVLDEPLPSLCARSPSESSFVEPTIPEEHVEVEGRTEASLASHIFPDSLENQASAENTVEGAVSLPGGVHSHVSTTRPQRKSIAISLSKAVKQKLYGSTSLQTSSPSSPAVGRSSMSPPPSAFFQRFERALGAGSGSSVSLSSTSSKYANATNSGKKVKALLGKAMAIGKGLKRSWEDDENVRPDEAKDASDRPIVGRRTKRKLRGLSVGY</sequence>